<protein>
    <submittedName>
        <fullName evidence="3">Uncharacterized protein</fullName>
    </submittedName>
</protein>
<evidence type="ECO:0000313" key="4">
    <source>
        <dbReference type="Proteomes" id="UP000250266"/>
    </source>
</evidence>
<evidence type="ECO:0000256" key="2">
    <source>
        <dbReference type="SAM" id="MobiDB-lite"/>
    </source>
</evidence>
<reference evidence="3 4" key="1">
    <citation type="journal article" date="2016" name="Nat. Commun.">
        <title>Ectomycorrhizal ecology is imprinted in the genome of the dominant symbiotic fungus Cenococcum geophilum.</title>
        <authorList>
            <consortium name="DOE Joint Genome Institute"/>
            <person name="Peter M."/>
            <person name="Kohler A."/>
            <person name="Ohm R.A."/>
            <person name="Kuo A."/>
            <person name="Krutzmann J."/>
            <person name="Morin E."/>
            <person name="Arend M."/>
            <person name="Barry K.W."/>
            <person name="Binder M."/>
            <person name="Choi C."/>
            <person name="Clum A."/>
            <person name="Copeland A."/>
            <person name="Grisel N."/>
            <person name="Haridas S."/>
            <person name="Kipfer T."/>
            <person name="LaButti K."/>
            <person name="Lindquist E."/>
            <person name="Lipzen A."/>
            <person name="Maire R."/>
            <person name="Meier B."/>
            <person name="Mihaltcheva S."/>
            <person name="Molinier V."/>
            <person name="Murat C."/>
            <person name="Poggeler S."/>
            <person name="Quandt C.A."/>
            <person name="Sperisen C."/>
            <person name="Tritt A."/>
            <person name="Tisserant E."/>
            <person name="Crous P.W."/>
            <person name="Henrissat B."/>
            <person name="Nehls U."/>
            <person name="Egli S."/>
            <person name="Spatafora J.W."/>
            <person name="Grigoriev I.V."/>
            <person name="Martin F.M."/>
        </authorList>
    </citation>
    <scope>NUCLEOTIDE SEQUENCE [LARGE SCALE GENOMIC DNA]</scope>
    <source>
        <strain evidence="3 4">CBS 459.81</strain>
    </source>
</reference>
<evidence type="ECO:0000313" key="3">
    <source>
        <dbReference type="EMBL" id="OCK86457.1"/>
    </source>
</evidence>
<proteinExistence type="predicted"/>
<sequence>MQSLWSRAIQARSTCRCTSCLSNTTAVARRASIATGRQPSRRLGPSSTFFYSTIFAVAAVADGRAKQSRRDQWDAAISSAKEGLGSTQNSVEEEAEIEGISDASWPDDTRTRYYIQRAVGMDIVNDGLFLHHDYEKYHDHGNECDKLNRHNEDLWELMAFDTQLPGAPRPKLESNTGPSLDVHNLPPQSLWSTDNSRKKYLDKATTLKKVRVTELSVAKLVHSLMWNLQLYGLSGAELEALPPLVQPIAALTESQMRSSTEHLLLCFRAARLTPVEDVEEIGMPRAVCPTYYHGTRREYYSECIAMNKALEALFRQPGSVEDLTAKVCHNLLASEVPPNVQTYNILIMGFSSLGRPVLCDRVISSSIEAKIRPNEITCAAILNHYTISDQPRHFSDYVARIRGMHHEGLMLAKPSIKITAAGRSRLVRKPGSATKIIQKAHAAPVIFRELINGVVKFAGASRAVEIYFNMKSDSWGLDTGTLRMLLEKCAKASDWVNGKMVWEDLRLLRIFNSERKWASLLAKEYGAMLRLCRSAGQLDMYREVLAEAEARGYKRCELDVYTWDETTVERSDEEFNVLGKAGRPQNTVEDGWGRFIVEEVSQFLDEIIPDGEEETVSAANELQGGYKASREEVTHFLPRF</sequence>
<organism evidence="3 4">
    <name type="scientific">Lepidopterella palustris CBS 459.81</name>
    <dbReference type="NCBI Taxonomy" id="1314670"/>
    <lineage>
        <taxon>Eukaryota</taxon>
        <taxon>Fungi</taxon>
        <taxon>Dikarya</taxon>
        <taxon>Ascomycota</taxon>
        <taxon>Pezizomycotina</taxon>
        <taxon>Dothideomycetes</taxon>
        <taxon>Pleosporomycetidae</taxon>
        <taxon>Mytilinidiales</taxon>
        <taxon>Argynnaceae</taxon>
        <taxon>Lepidopterella</taxon>
    </lineage>
</organism>
<dbReference type="InterPro" id="IPR011990">
    <property type="entry name" value="TPR-like_helical_dom_sf"/>
</dbReference>
<dbReference type="AlphaFoldDB" id="A0A8E2ELX0"/>
<dbReference type="Proteomes" id="UP000250266">
    <property type="component" value="Unassembled WGS sequence"/>
</dbReference>
<keyword evidence="1" id="KW-0677">Repeat</keyword>
<feature type="region of interest" description="Disordered" evidence="2">
    <location>
        <begin position="79"/>
        <end position="103"/>
    </location>
</feature>
<dbReference type="OrthoDB" id="185373at2759"/>
<dbReference type="EMBL" id="KV744805">
    <property type="protein sequence ID" value="OCK86457.1"/>
    <property type="molecule type" value="Genomic_DNA"/>
</dbReference>
<dbReference type="Gene3D" id="1.25.40.10">
    <property type="entry name" value="Tetratricopeptide repeat domain"/>
    <property type="match status" value="2"/>
</dbReference>
<evidence type="ECO:0000256" key="1">
    <source>
        <dbReference type="ARBA" id="ARBA00022737"/>
    </source>
</evidence>
<name>A0A8E2ELX0_9PEZI</name>
<dbReference type="PANTHER" id="PTHR47447:SF17">
    <property type="entry name" value="OS12G0638900 PROTEIN"/>
    <property type="match status" value="1"/>
</dbReference>
<gene>
    <name evidence="3" type="ORF">K432DRAFT_376772</name>
</gene>
<keyword evidence="4" id="KW-1185">Reference proteome</keyword>
<dbReference type="PANTHER" id="PTHR47447">
    <property type="entry name" value="OS03G0856100 PROTEIN"/>
    <property type="match status" value="1"/>
</dbReference>
<accession>A0A8E2ELX0</accession>